<evidence type="ECO:0000256" key="3">
    <source>
        <dbReference type="ARBA" id="ARBA00022771"/>
    </source>
</evidence>
<feature type="compositionally biased region" description="Acidic residues" evidence="6">
    <location>
        <begin position="1139"/>
        <end position="1156"/>
    </location>
</feature>
<keyword evidence="3 5" id="KW-0863">Zinc-finger</keyword>
<feature type="region of interest" description="Disordered" evidence="6">
    <location>
        <begin position="1028"/>
        <end position="1048"/>
    </location>
</feature>
<feature type="zinc finger region" description="C3H1-type" evidence="5">
    <location>
        <begin position="104"/>
        <end position="131"/>
    </location>
</feature>
<feature type="compositionally biased region" description="Low complexity" evidence="6">
    <location>
        <begin position="811"/>
        <end position="844"/>
    </location>
</feature>
<feature type="compositionally biased region" description="Low complexity" evidence="6">
    <location>
        <begin position="553"/>
        <end position="565"/>
    </location>
</feature>
<feature type="domain" description="C3H1-type" evidence="7">
    <location>
        <begin position="104"/>
        <end position="131"/>
    </location>
</feature>
<dbReference type="Gene3D" id="4.10.1000.10">
    <property type="entry name" value="Zinc finger, CCCH-type"/>
    <property type="match status" value="1"/>
</dbReference>
<feature type="compositionally biased region" description="Polar residues" evidence="6">
    <location>
        <begin position="1610"/>
        <end position="1623"/>
    </location>
</feature>
<feature type="region of interest" description="Disordered" evidence="6">
    <location>
        <begin position="1372"/>
        <end position="1433"/>
    </location>
</feature>
<evidence type="ECO:0000313" key="8">
    <source>
        <dbReference type="Proteomes" id="UP000050795"/>
    </source>
</evidence>
<feature type="compositionally biased region" description="Basic and acidic residues" evidence="6">
    <location>
        <begin position="1028"/>
        <end position="1039"/>
    </location>
</feature>
<evidence type="ECO:0000256" key="1">
    <source>
        <dbReference type="ARBA" id="ARBA00022723"/>
    </source>
</evidence>
<feature type="compositionally biased region" description="Low complexity" evidence="6">
    <location>
        <begin position="1245"/>
        <end position="1276"/>
    </location>
</feature>
<dbReference type="Proteomes" id="UP000050795">
    <property type="component" value="Unassembled WGS sequence"/>
</dbReference>
<feature type="region of interest" description="Disordered" evidence="6">
    <location>
        <begin position="1114"/>
        <end position="1280"/>
    </location>
</feature>
<evidence type="ECO:0000256" key="2">
    <source>
        <dbReference type="ARBA" id="ARBA00022737"/>
    </source>
</evidence>
<evidence type="ECO:0000256" key="5">
    <source>
        <dbReference type="PROSITE-ProRule" id="PRU00723"/>
    </source>
</evidence>
<keyword evidence="1 5" id="KW-0479">Metal-binding</keyword>
<evidence type="ECO:0000313" key="9">
    <source>
        <dbReference type="WBParaSite" id="TREG1_76920.1"/>
    </source>
</evidence>
<dbReference type="GO" id="GO:0003723">
    <property type="term" value="F:RNA binding"/>
    <property type="evidence" value="ECO:0007669"/>
    <property type="project" value="TreeGrafter"/>
</dbReference>
<evidence type="ECO:0000259" key="7">
    <source>
        <dbReference type="PROSITE" id="PS50103"/>
    </source>
</evidence>
<feature type="domain" description="C3H1-type" evidence="7">
    <location>
        <begin position="50"/>
        <end position="76"/>
    </location>
</feature>
<keyword evidence="4 5" id="KW-0862">Zinc</keyword>
<dbReference type="Pfam" id="PF00642">
    <property type="entry name" value="zf-CCCH"/>
    <property type="match status" value="2"/>
</dbReference>
<feature type="region of interest" description="Disordered" evidence="6">
    <location>
        <begin position="1610"/>
        <end position="1633"/>
    </location>
</feature>
<feature type="compositionally biased region" description="Basic and acidic residues" evidence="6">
    <location>
        <begin position="789"/>
        <end position="802"/>
    </location>
</feature>
<feature type="compositionally biased region" description="Low complexity" evidence="6">
    <location>
        <begin position="919"/>
        <end position="938"/>
    </location>
</feature>
<evidence type="ECO:0000256" key="6">
    <source>
        <dbReference type="SAM" id="MobiDB-lite"/>
    </source>
</evidence>
<dbReference type="PANTHER" id="PTHR12675">
    <property type="entry name" value="MUSCLEBLIND-LIKE PROTEIN"/>
    <property type="match status" value="1"/>
</dbReference>
<dbReference type="PANTHER" id="PTHR12675:SF6">
    <property type="entry name" value="ZINC FINGER CCCH DOMAIN-CONTAINING PROTEIN 10"/>
    <property type="match status" value="1"/>
</dbReference>
<reference evidence="8" key="1">
    <citation type="submission" date="2022-06" db="EMBL/GenBank/DDBJ databases">
        <authorList>
            <person name="Berger JAMES D."/>
            <person name="Berger JAMES D."/>
        </authorList>
    </citation>
    <scope>NUCLEOTIDE SEQUENCE [LARGE SCALE GENOMIC DNA]</scope>
</reference>
<feature type="compositionally biased region" description="Low complexity" evidence="6">
    <location>
        <begin position="625"/>
        <end position="646"/>
    </location>
</feature>
<feature type="compositionally biased region" description="Polar residues" evidence="6">
    <location>
        <begin position="1397"/>
        <end position="1415"/>
    </location>
</feature>
<proteinExistence type="predicted"/>
<sequence>MFFVTDPRLGYSGMCEDPSVCRDYLRNVCKRGKKCKYKHPSSEECERLRRFDKTFCHDFQNSTCRRLNCKFLHYTKEEEEVFRRTGYLPNDVQWSHLSASNIYDEKTPICKDFANGACNRGANCKYRHITTTQQQAQEVANPTVYNQSNLQEASYVSENTPAASAHIDPSLFSNSTHFSQPSLINNAVIVSPADSVLNPVSNAYIPGVSSHSLMGLISNTSTGQPTLYAHSSLVSITSAPHISPCSSVITVGASPTQHPNVIHPQTALSAPHATYHIVPHDASSHHHHHHLLATSSSHSQAPTLLTIPLSQFTCNVSNNSLIQSQAAIACSTQHHAVVTGVLPAHPSISSASATYYPSYGVFHINQPPSVENCDQQQVVTAAEMQKQIHETKSSRCPTSAATETVRVTPVSATTTKTATTSVTSVSSSTTAVLAAAAAAGYIAQHLPVIGSNNLSSGSNISQEHTNYNNNSSKNGNPSKGVSVHESAIAAAANLPTVSAAAAAAVAAAAAFACSTSMSQNSKYHAMLPSTQTKFNDLDMESSSAIPSPRIITSNNNNNSNSNNNNITLMSNTESCSCQNSPHKPDIHSINNNNNNSNNDYNTNMTACFQNYPHCSGRESSYSHDNNPNSGSNNSNNNSTSVDSLSNPMPSSSEYLNPADEEQAKTAAAVAAAACIGAIFSQPMAAAAAVAASSGAAGGGVGNSTSSSVAAMLGNLIGCNEKDIMHAVQSSSATLSPLSSSLSSSSYGGGASLSQSNSSRHNCSISIKCDHDATVINRCPQQQQQQKISTVDEKSSNDDHQNEHGGGGGVVGNNSNNNNNTNNNNSLDQNNVQSTNTVNASSSSSDRCKCTNTLLDNNSHSLQDTITSDSNSWSSVTTTMASAAKAAAAAAVAATAAVTGSANFFRLTQLKNKVDPQLQSGSGSSSLSSSSSLIPASTSSRQYNSSLRCIDQSRNLRLSTSTTTDQMSSSVMVHDEDEDETGLSGCLSTKEAVTMTSAAAAAAMVAAAATVAAEQHQLIGNSFLSEISHSNRSEKQDVRRTNPGNSRLLNTECDYHRACSSSSSHNDFASPSSYEIDSQMYSLTCQSNRYSSTKRHKNKRRPTVDCHYPDDDYSSLHHHHHHRHHRQHRHHTSLPRSVDDDYEDDDGDTYEEDDDVESTALMSPSPEVTPPYNLPSKISKRDSLLGLSYSRGVEDSRPASCETSPDPWRPTNRKIVISRTTGSKTDRFEGSSSHAVQSINTPHYANNETTNTTTTTTTTTTNPRDDLLNNNSTLSSSHVNPIRRSLSTSALPSKASFEPKVLKVRSKSYPALNRFLHSGYQKDYKSSVFLTISNCNHRYLSTDNYFPVGSIVSGGSTFVKRKLRRSTHRYASRLSNSNNTNSNTNTITTTSTAANRSFLHTNTRRPLTNVSPTSVLSEEGYSGRDEGDDPDFVDPDYDDEEELYVFSVPQTSLKRSSSHSISKYSTKRKRSVYSSTSSVHLASASIKQQYALRAENARLRRKLLDLMRQRGDLRAANEMLLEQNARLRQSSKRVSAVARMAESATKFIEAHKKSQLAQSNSSFSSAASAAQSTVPFSIAQAAAAAAVVAAAAQSETNPPNVTGVYVSSPTASIHHQHNSPTINAQGGGAGGGSSSMHPLFSQIASGNTISTGANCPSSTAPPPPHATALIHHPQGLHPQQQTGISNYYQHQMNRPIDTLTASIANASVSPGMQNLSQPSSAFQVCHYPVVSIANVFPKLSQDVTSESAKLVPVGVPNTVTLLLGQSTTPQTSTYAIPASVSSHPSVVPMQIPVSVGTHLTPAVSCPSHHTSGGPAKLVVSVAYPNQAVAAAAAAAASVMPTTSTQYISPNPVNNRQTDRRL</sequence>
<feature type="domain" description="C3H1-type" evidence="7">
    <location>
        <begin position="16"/>
        <end position="42"/>
    </location>
</feature>
<feature type="compositionally biased region" description="Low complexity" evidence="6">
    <location>
        <begin position="958"/>
        <end position="969"/>
    </location>
</feature>
<feature type="region of interest" description="Disordered" evidence="6">
    <location>
        <begin position="779"/>
        <end position="845"/>
    </location>
</feature>
<evidence type="ECO:0000256" key="4">
    <source>
        <dbReference type="ARBA" id="ARBA00022833"/>
    </source>
</evidence>
<feature type="compositionally biased region" description="Basic residues" evidence="6">
    <location>
        <begin position="1115"/>
        <end position="1132"/>
    </location>
</feature>
<reference evidence="9" key="2">
    <citation type="submission" date="2023-11" db="UniProtKB">
        <authorList>
            <consortium name="WormBaseParasite"/>
        </authorList>
    </citation>
    <scope>IDENTIFICATION</scope>
</reference>
<feature type="compositionally biased region" description="Polar residues" evidence="6">
    <location>
        <begin position="779"/>
        <end position="788"/>
    </location>
</feature>
<feature type="region of interest" description="Disordered" evidence="6">
    <location>
        <begin position="914"/>
        <end position="938"/>
    </location>
</feature>
<dbReference type="InterPro" id="IPR000571">
    <property type="entry name" value="Znf_CCCH"/>
</dbReference>
<feature type="compositionally biased region" description="Low complexity" evidence="6">
    <location>
        <begin position="1374"/>
        <end position="1394"/>
    </location>
</feature>
<feature type="region of interest" description="Disordered" evidence="6">
    <location>
        <begin position="539"/>
        <end position="597"/>
    </location>
</feature>
<dbReference type="PROSITE" id="PS50103">
    <property type="entry name" value="ZF_C3H1"/>
    <property type="match status" value="3"/>
</dbReference>
<name>A0AA85K8A8_TRIRE</name>
<dbReference type="SMART" id="SM00356">
    <property type="entry name" value="ZnF_C3H1"/>
    <property type="match status" value="3"/>
</dbReference>
<dbReference type="Gene3D" id="3.30.1370.210">
    <property type="match status" value="1"/>
</dbReference>
<keyword evidence="8" id="KW-1185">Reference proteome</keyword>
<feature type="zinc finger region" description="C3H1-type" evidence="5">
    <location>
        <begin position="50"/>
        <end position="76"/>
    </location>
</feature>
<keyword evidence="2" id="KW-0677">Repeat</keyword>
<dbReference type="GO" id="GO:0043484">
    <property type="term" value="P:regulation of RNA splicing"/>
    <property type="evidence" value="ECO:0007669"/>
    <property type="project" value="TreeGrafter"/>
</dbReference>
<feature type="region of interest" description="Disordered" evidence="6">
    <location>
        <begin position="957"/>
        <end position="982"/>
    </location>
</feature>
<feature type="zinc finger region" description="C3H1-type" evidence="5">
    <location>
        <begin position="16"/>
        <end position="42"/>
    </location>
</feature>
<protein>
    <recommendedName>
        <fullName evidence="7">C3H1-type domain-containing protein</fullName>
    </recommendedName>
</protein>
<feature type="compositionally biased region" description="Polar residues" evidence="6">
    <location>
        <begin position="1229"/>
        <end position="1243"/>
    </location>
</feature>
<feature type="region of interest" description="Disordered" evidence="6">
    <location>
        <begin position="617"/>
        <end position="655"/>
    </location>
</feature>
<feature type="compositionally biased region" description="Polar residues" evidence="6">
    <location>
        <begin position="566"/>
        <end position="581"/>
    </location>
</feature>
<accession>A0AA85K8A8</accession>
<dbReference type="GO" id="GO:0008270">
    <property type="term" value="F:zinc ion binding"/>
    <property type="evidence" value="ECO:0007669"/>
    <property type="project" value="UniProtKB-KW"/>
</dbReference>
<dbReference type="WBParaSite" id="TREG1_76920.1">
    <property type="protein sequence ID" value="TREG1_76920.1"/>
    <property type="gene ID" value="TREG1_76920"/>
</dbReference>
<organism evidence="8 9">
    <name type="scientific">Trichobilharzia regenti</name>
    <name type="common">Nasal bird schistosome</name>
    <dbReference type="NCBI Taxonomy" id="157069"/>
    <lineage>
        <taxon>Eukaryota</taxon>
        <taxon>Metazoa</taxon>
        <taxon>Spiralia</taxon>
        <taxon>Lophotrochozoa</taxon>
        <taxon>Platyhelminthes</taxon>
        <taxon>Trematoda</taxon>
        <taxon>Digenea</taxon>
        <taxon>Strigeidida</taxon>
        <taxon>Schistosomatoidea</taxon>
        <taxon>Schistosomatidae</taxon>
        <taxon>Trichobilharzia</taxon>
    </lineage>
</organism>
<feature type="region of interest" description="Disordered" evidence="6">
    <location>
        <begin position="460"/>
        <end position="481"/>
    </location>
</feature>